<dbReference type="Proteomes" id="UP000035661">
    <property type="component" value="Chromosome"/>
</dbReference>
<protein>
    <recommendedName>
        <fullName evidence="5">Probable membrane transporter protein</fullName>
    </recommendedName>
</protein>
<gene>
    <name evidence="6" type="ORF">SERIO_v1c01490</name>
</gene>
<feature type="transmembrane region" description="Helical" evidence="5">
    <location>
        <begin position="33"/>
        <end position="55"/>
    </location>
</feature>
<dbReference type="PANTHER" id="PTHR43483:SF3">
    <property type="entry name" value="MEMBRANE TRANSPORTER PROTEIN HI_0806-RELATED"/>
    <property type="match status" value="1"/>
</dbReference>
<dbReference type="AlphaFoldDB" id="A0A0H3XK69"/>
<keyword evidence="4 5" id="KW-0472">Membrane</keyword>
<dbReference type="InterPro" id="IPR002781">
    <property type="entry name" value="TM_pro_TauE-like"/>
</dbReference>
<dbReference type="EMBL" id="CP011856">
    <property type="protein sequence ID" value="AKM53744.1"/>
    <property type="molecule type" value="Genomic_DNA"/>
</dbReference>
<feature type="transmembrane region" description="Helical" evidence="5">
    <location>
        <begin position="174"/>
        <end position="193"/>
    </location>
</feature>
<organism evidence="6 7">
    <name type="scientific">Spiroplasma eriocheiris</name>
    <dbReference type="NCBI Taxonomy" id="315358"/>
    <lineage>
        <taxon>Bacteria</taxon>
        <taxon>Bacillati</taxon>
        <taxon>Mycoplasmatota</taxon>
        <taxon>Mollicutes</taxon>
        <taxon>Entomoplasmatales</taxon>
        <taxon>Spiroplasmataceae</taxon>
        <taxon>Spiroplasma</taxon>
    </lineage>
</organism>
<keyword evidence="7" id="KW-1185">Reference proteome</keyword>
<evidence type="ECO:0000256" key="1">
    <source>
        <dbReference type="ARBA" id="ARBA00004141"/>
    </source>
</evidence>
<feature type="transmembrane region" description="Helical" evidence="5">
    <location>
        <begin position="318"/>
        <end position="341"/>
    </location>
</feature>
<evidence type="ECO:0000313" key="6">
    <source>
        <dbReference type="EMBL" id="AKM53744.1"/>
    </source>
</evidence>
<accession>A0A0H3XK69</accession>
<proteinExistence type="inferred from homology"/>
<dbReference type="Pfam" id="PF01925">
    <property type="entry name" value="TauE"/>
    <property type="match status" value="1"/>
</dbReference>
<evidence type="ECO:0000256" key="3">
    <source>
        <dbReference type="ARBA" id="ARBA00022989"/>
    </source>
</evidence>
<sequence>MQKKILYWSLLSIPIILIIFLITLYFTNIWQPTLTSTIISLVLLCFVGIFVYYLITKSYPSYDQTEKSVGEFDNNIRQRIWKLGIIGFIADFFDTIGIGSFAISIVLLKLTKQIKNNKKILGTLNIGHAVPTCLEAIIFISLVKVEWLTLVVLIAAASIGSYLGAMFANKIKLGWAQIFISIVLIIISIIILLGQKQVGVMPSPGNADSLQIWWKYLVGAIVFFILGALMSLGVGIYAPAMAVTYLLGLSAICAFPIMMGSAAFLMPIGALRFIKDQNYEIKPSLAFTIGGSFGVICAYLIVFIGIQKGLGLNKDEFVNILTWLIIVVIWYTAGMMIYEYVKNKKRTRKQTQP</sequence>
<dbReference type="PATRIC" id="fig|743698.3.peg.151"/>
<keyword evidence="5" id="KW-1003">Cell membrane</keyword>
<evidence type="ECO:0000256" key="2">
    <source>
        <dbReference type="ARBA" id="ARBA00022692"/>
    </source>
</evidence>
<dbReference type="PANTHER" id="PTHR43483">
    <property type="entry name" value="MEMBRANE TRANSPORTER PROTEIN HI_0806-RELATED"/>
    <property type="match status" value="1"/>
</dbReference>
<feature type="transmembrane region" description="Helical" evidence="5">
    <location>
        <begin position="243"/>
        <end position="265"/>
    </location>
</feature>
<evidence type="ECO:0000256" key="5">
    <source>
        <dbReference type="RuleBase" id="RU363041"/>
    </source>
</evidence>
<feature type="transmembrane region" description="Helical" evidence="5">
    <location>
        <begin position="7"/>
        <end position="27"/>
    </location>
</feature>
<feature type="transmembrane region" description="Helical" evidence="5">
    <location>
        <begin position="285"/>
        <end position="306"/>
    </location>
</feature>
<comment type="subcellular location">
    <subcellularLocation>
        <location evidence="5">Cell membrane</location>
        <topology evidence="5">Multi-pass membrane protein</topology>
    </subcellularLocation>
    <subcellularLocation>
        <location evidence="1">Membrane</location>
        <topology evidence="1">Multi-pass membrane protein</topology>
    </subcellularLocation>
</comment>
<feature type="transmembrane region" description="Helical" evidence="5">
    <location>
        <begin position="147"/>
        <end position="168"/>
    </location>
</feature>
<evidence type="ECO:0000313" key="7">
    <source>
        <dbReference type="Proteomes" id="UP000035661"/>
    </source>
</evidence>
<dbReference type="STRING" id="315358.SERIO_v1c01490"/>
<dbReference type="GO" id="GO:0005886">
    <property type="term" value="C:plasma membrane"/>
    <property type="evidence" value="ECO:0007669"/>
    <property type="project" value="UniProtKB-SubCell"/>
</dbReference>
<feature type="transmembrane region" description="Helical" evidence="5">
    <location>
        <begin position="120"/>
        <end position="140"/>
    </location>
</feature>
<feature type="transmembrane region" description="Helical" evidence="5">
    <location>
        <begin position="83"/>
        <end position="108"/>
    </location>
</feature>
<comment type="similarity">
    <text evidence="5">Belongs to the 4-toluene sulfonate uptake permease (TSUP) (TC 2.A.102) family.</text>
</comment>
<dbReference type="KEGG" id="seri:SERIO_v1c01490"/>
<reference evidence="6 7" key="1">
    <citation type="journal article" date="2015" name="Genome Biol. Evol.">
        <title>Found and Lost: The Fates of Horizontally Acquired Genes in Arthropod-Symbiotic Spiroplasma.</title>
        <authorList>
            <person name="Lo W.S."/>
            <person name="Gasparich G.E."/>
            <person name="Kuo C.H."/>
        </authorList>
    </citation>
    <scope>NUCLEOTIDE SEQUENCE [LARGE SCALE GENOMIC DNA]</scope>
    <source>
        <strain evidence="7">TDA-040725-5</strain>
    </source>
</reference>
<reference evidence="7" key="2">
    <citation type="submission" date="2015-06" db="EMBL/GenBank/DDBJ databases">
        <title>Complete genome sequence of Spiroplasma eriocheiris TDA-040725-5 (DSM 21848).</title>
        <authorList>
            <person name="Lo W.-S."/>
            <person name="Kuo C.-H."/>
        </authorList>
    </citation>
    <scope>NUCLEOTIDE SEQUENCE [LARGE SCALE GENOMIC DNA]</scope>
    <source>
        <strain evidence="7">TDA-040725-5</strain>
    </source>
</reference>
<dbReference type="RefSeq" id="WP_053040794.1">
    <property type="nucleotide sequence ID" value="NZ_CP011856.1"/>
</dbReference>
<keyword evidence="2 5" id="KW-0812">Transmembrane</keyword>
<evidence type="ECO:0000256" key="4">
    <source>
        <dbReference type="ARBA" id="ARBA00023136"/>
    </source>
</evidence>
<feature type="transmembrane region" description="Helical" evidence="5">
    <location>
        <begin position="213"/>
        <end position="237"/>
    </location>
</feature>
<comment type="caution">
    <text evidence="5">Lacks conserved residue(s) required for the propagation of feature annotation.</text>
</comment>
<keyword evidence="3 5" id="KW-1133">Transmembrane helix</keyword>
<name>A0A0H3XK69_9MOLU</name>